<dbReference type="GO" id="GO:0046872">
    <property type="term" value="F:metal ion binding"/>
    <property type="evidence" value="ECO:0007669"/>
    <property type="project" value="UniProtKB-UniRule"/>
</dbReference>
<dbReference type="AlphaFoldDB" id="A0A5M9JJR6"/>
<name>A0A5M9JJR6_MONFR</name>
<reference evidence="18 19" key="1">
    <citation type="submission" date="2019-06" db="EMBL/GenBank/DDBJ databases">
        <title>Genome Sequence of the Brown Rot Fungal Pathogen Monilinia fructicola.</title>
        <authorList>
            <person name="De Miccolis Angelini R.M."/>
            <person name="Landi L."/>
            <person name="Abate D."/>
            <person name="Pollastro S."/>
            <person name="Romanazzi G."/>
            <person name="Faretra F."/>
        </authorList>
    </citation>
    <scope>NUCLEOTIDE SEQUENCE [LARGE SCALE GENOMIC DNA]</scope>
    <source>
        <strain evidence="18 19">Mfrc123</strain>
    </source>
</reference>
<evidence type="ECO:0000256" key="6">
    <source>
        <dbReference type="ARBA" id="ARBA00022617"/>
    </source>
</evidence>
<evidence type="ECO:0000256" key="2">
    <source>
        <dbReference type="ARBA" id="ARBA00004613"/>
    </source>
</evidence>
<dbReference type="GO" id="GO:0005886">
    <property type="term" value="C:plasma membrane"/>
    <property type="evidence" value="ECO:0007669"/>
    <property type="project" value="UniProtKB-SubCell"/>
</dbReference>
<evidence type="ECO:0000256" key="7">
    <source>
        <dbReference type="ARBA" id="ARBA00022622"/>
    </source>
</evidence>
<keyword evidence="11" id="KW-0472">Membrane</keyword>
<evidence type="ECO:0000256" key="8">
    <source>
        <dbReference type="ARBA" id="ARBA00022723"/>
    </source>
</evidence>
<dbReference type="VEuPathDB" id="FungiDB:MFRU_004g02840"/>
<dbReference type="Proteomes" id="UP000322873">
    <property type="component" value="Unassembled WGS sequence"/>
</dbReference>
<evidence type="ECO:0000256" key="9">
    <source>
        <dbReference type="ARBA" id="ARBA00022729"/>
    </source>
</evidence>
<dbReference type="EMBL" id="VICG01000008">
    <property type="protein sequence ID" value="KAA8569521.1"/>
    <property type="molecule type" value="Genomic_DNA"/>
</dbReference>
<evidence type="ECO:0000256" key="11">
    <source>
        <dbReference type="ARBA" id="ARBA00023136"/>
    </source>
</evidence>
<evidence type="ECO:0000256" key="1">
    <source>
        <dbReference type="ARBA" id="ARBA00004609"/>
    </source>
</evidence>
<feature type="disulfide bond" evidence="15">
    <location>
        <begin position="45"/>
        <end position="52"/>
    </location>
</feature>
<evidence type="ECO:0000313" key="18">
    <source>
        <dbReference type="EMBL" id="KAA8569521.1"/>
    </source>
</evidence>
<keyword evidence="19" id="KW-1185">Reference proteome</keyword>
<sequence>MQFTYTAIFTLFASVAYSQSIASEVAQLPSCALSCLATAATSAGCGLTDYACQCGDAKAAITKSGTPCIVAACSASDVLTVSKVAAQICELQASAGSSGSSPSSTTPASSAASNIGSATGSSIASVTSSASSVASSLKSSATSAAAATASTAAGNRVAAAGAAVGADCTYDFRWNSGRAEDGDPSGGIINAKMDRIFRFLTRHSLVSRLVRRRKGVRGGEAKATVVELGLRQSPSTLMGRSFIVAVVVRYLGSFI</sequence>
<comment type="similarity">
    <text evidence="3">Belongs to the RBT5 family.</text>
</comment>
<comment type="caution">
    <text evidence="18">The sequence shown here is derived from an EMBL/GenBank/DDBJ whole genome shotgun (WGS) entry which is preliminary data.</text>
</comment>
<dbReference type="PANTHER" id="PTHR37928:SF2">
    <property type="entry name" value="GPI ANCHORED CFEM DOMAIN PROTEIN (AFU_ORTHOLOGUE AFUA_6G10580)"/>
    <property type="match status" value="1"/>
</dbReference>
<keyword evidence="10 15" id="KW-0408">Iron</keyword>
<keyword evidence="8 15" id="KW-0479">Metal-binding</keyword>
<dbReference type="Pfam" id="PF05730">
    <property type="entry name" value="CFEM"/>
    <property type="match status" value="1"/>
</dbReference>
<evidence type="ECO:0000259" key="17">
    <source>
        <dbReference type="PROSITE" id="PS52012"/>
    </source>
</evidence>
<dbReference type="InterPro" id="IPR008427">
    <property type="entry name" value="Extracellular_membr_CFEM_dom"/>
</dbReference>
<dbReference type="SMART" id="SM00747">
    <property type="entry name" value="CFEM"/>
    <property type="match status" value="1"/>
</dbReference>
<evidence type="ECO:0000256" key="12">
    <source>
        <dbReference type="ARBA" id="ARBA00023157"/>
    </source>
</evidence>
<feature type="binding site" description="axial binding residue" evidence="15">
    <location>
        <position position="49"/>
    </location>
    <ligand>
        <name>heme</name>
        <dbReference type="ChEBI" id="CHEBI:30413"/>
    </ligand>
    <ligandPart>
        <name>Fe</name>
        <dbReference type="ChEBI" id="CHEBI:18248"/>
    </ligandPart>
</feature>
<dbReference type="PROSITE" id="PS52012">
    <property type="entry name" value="CFEM"/>
    <property type="match status" value="1"/>
</dbReference>
<feature type="domain" description="CFEM" evidence="17">
    <location>
        <begin position="3"/>
        <end position="121"/>
    </location>
</feature>
<keyword evidence="12 15" id="KW-1015">Disulfide bond</keyword>
<keyword evidence="7" id="KW-0336">GPI-anchor</keyword>
<keyword evidence="6 15" id="KW-0349">Heme</keyword>
<evidence type="ECO:0000256" key="13">
    <source>
        <dbReference type="ARBA" id="ARBA00023180"/>
    </source>
</evidence>
<keyword evidence="14" id="KW-0449">Lipoprotein</keyword>
<evidence type="ECO:0000256" key="10">
    <source>
        <dbReference type="ARBA" id="ARBA00023004"/>
    </source>
</evidence>
<keyword evidence="4" id="KW-1003">Cell membrane</keyword>
<accession>A0A5M9JJR6</accession>
<comment type="subcellular location">
    <subcellularLocation>
        <location evidence="1">Cell membrane</location>
        <topology evidence="1">Lipid-anchor</topology>
        <topology evidence="1">GPI-anchor</topology>
    </subcellularLocation>
    <subcellularLocation>
        <location evidence="2">Secreted</location>
    </subcellularLocation>
</comment>
<keyword evidence="9 16" id="KW-0732">Signal</keyword>
<evidence type="ECO:0000313" key="19">
    <source>
        <dbReference type="Proteomes" id="UP000322873"/>
    </source>
</evidence>
<evidence type="ECO:0000256" key="14">
    <source>
        <dbReference type="ARBA" id="ARBA00023288"/>
    </source>
</evidence>
<feature type="signal peptide" evidence="16">
    <location>
        <begin position="1"/>
        <end position="18"/>
    </location>
</feature>
<evidence type="ECO:0000256" key="5">
    <source>
        <dbReference type="ARBA" id="ARBA00022525"/>
    </source>
</evidence>
<dbReference type="GO" id="GO:0005576">
    <property type="term" value="C:extracellular region"/>
    <property type="evidence" value="ECO:0007669"/>
    <property type="project" value="UniProtKB-SubCell"/>
</dbReference>
<feature type="chain" id="PRO_5024294289" description="CFEM domain-containing protein" evidence="16">
    <location>
        <begin position="19"/>
        <end position="255"/>
    </location>
</feature>
<dbReference type="InterPro" id="IPR051735">
    <property type="entry name" value="CFEM_domain"/>
</dbReference>
<evidence type="ECO:0000256" key="16">
    <source>
        <dbReference type="SAM" id="SignalP"/>
    </source>
</evidence>
<organism evidence="18 19">
    <name type="scientific">Monilinia fructicola</name>
    <name type="common">Brown rot fungus</name>
    <name type="synonym">Ciboria fructicola</name>
    <dbReference type="NCBI Taxonomy" id="38448"/>
    <lineage>
        <taxon>Eukaryota</taxon>
        <taxon>Fungi</taxon>
        <taxon>Dikarya</taxon>
        <taxon>Ascomycota</taxon>
        <taxon>Pezizomycotina</taxon>
        <taxon>Leotiomycetes</taxon>
        <taxon>Helotiales</taxon>
        <taxon>Sclerotiniaceae</taxon>
        <taxon>Monilinia</taxon>
    </lineage>
</organism>
<evidence type="ECO:0000256" key="15">
    <source>
        <dbReference type="PROSITE-ProRule" id="PRU01356"/>
    </source>
</evidence>
<dbReference type="GO" id="GO:0098552">
    <property type="term" value="C:side of membrane"/>
    <property type="evidence" value="ECO:0007669"/>
    <property type="project" value="UniProtKB-KW"/>
</dbReference>
<evidence type="ECO:0000256" key="3">
    <source>
        <dbReference type="ARBA" id="ARBA00010031"/>
    </source>
</evidence>
<evidence type="ECO:0000256" key="4">
    <source>
        <dbReference type="ARBA" id="ARBA00022475"/>
    </source>
</evidence>
<protein>
    <recommendedName>
        <fullName evidence="17">CFEM domain-containing protein</fullName>
    </recommendedName>
</protein>
<dbReference type="PANTHER" id="PTHR37928">
    <property type="entry name" value="CFEM DOMAIN PROTEIN (AFU_ORTHOLOGUE AFUA_6G14090)"/>
    <property type="match status" value="1"/>
</dbReference>
<keyword evidence="13" id="KW-0325">Glycoprotein</keyword>
<keyword evidence="5" id="KW-0964">Secreted</keyword>
<proteinExistence type="inferred from homology"/>
<comment type="caution">
    <text evidence="15">Lacks conserved residue(s) required for the propagation of feature annotation.</text>
</comment>
<gene>
    <name evidence="18" type="ORF">EYC84_001144</name>
</gene>